<gene>
    <name evidence="2" type="ORF">YM304_40670</name>
</gene>
<evidence type="ECO:0000313" key="3">
    <source>
        <dbReference type="Proteomes" id="UP000011863"/>
    </source>
</evidence>
<dbReference type="Proteomes" id="UP000011863">
    <property type="component" value="Chromosome"/>
</dbReference>
<dbReference type="AlphaFoldDB" id="A0A6C7ED45"/>
<dbReference type="OrthoDB" id="9814088at2"/>
<dbReference type="InterPro" id="IPR027417">
    <property type="entry name" value="P-loop_NTPase"/>
</dbReference>
<keyword evidence="3" id="KW-1185">Reference proteome</keyword>
<accession>A0A6C7ED45</accession>
<name>A0A6C7ED45_ILUCY</name>
<dbReference type="PROSITE" id="PS51192">
    <property type="entry name" value="HELICASE_ATP_BIND_1"/>
    <property type="match status" value="1"/>
</dbReference>
<dbReference type="Gene3D" id="3.40.50.300">
    <property type="entry name" value="P-loop containing nucleotide triphosphate hydrolases"/>
    <property type="match status" value="2"/>
</dbReference>
<dbReference type="EMBL" id="AP012057">
    <property type="protein sequence ID" value="BAN04381.1"/>
    <property type="molecule type" value="Genomic_DNA"/>
</dbReference>
<evidence type="ECO:0000313" key="2">
    <source>
        <dbReference type="EMBL" id="BAN04381.1"/>
    </source>
</evidence>
<dbReference type="SMART" id="SM00487">
    <property type="entry name" value="DEXDc"/>
    <property type="match status" value="1"/>
</dbReference>
<dbReference type="KEGG" id="aym:YM304_40670"/>
<protein>
    <recommendedName>
        <fullName evidence="1">Helicase ATP-binding domain-containing protein</fullName>
    </recommendedName>
</protein>
<reference evidence="2 3" key="1">
    <citation type="journal article" date="2013" name="Int. J. Syst. Evol. Microbiol.">
        <title>Ilumatobacter nonamiense sp. nov. and Ilumatobacter coccineum sp. nov., isolated from seashore sand.</title>
        <authorList>
            <person name="Matsumoto A."/>
            <person name="Kasai H."/>
            <person name="Matsuo Y."/>
            <person name="Shizuri Y."/>
            <person name="Ichikawa N."/>
            <person name="Fujita N."/>
            <person name="Omura S."/>
            <person name="Takahashi Y."/>
        </authorList>
    </citation>
    <scope>NUCLEOTIDE SEQUENCE [LARGE SCALE GENOMIC DNA]</scope>
    <source>
        <strain evidence="3">NBRC 103263 / KCTC 29153 / YM16-304</strain>
    </source>
</reference>
<dbReference type="RefSeq" id="WP_015443628.1">
    <property type="nucleotide sequence ID" value="NC_020520.1"/>
</dbReference>
<proteinExistence type="predicted"/>
<feature type="domain" description="Helicase ATP-binding" evidence="1">
    <location>
        <begin position="27"/>
        <end position="335"/>
    </location>
</feature>
<dbReference type="InterPro" id="IPR014001">
    <property type="entry name" value="Helicase_ATP-bd"/>
</dbReference>
<evidence type="ECO:0000259" key="1">
    <source>
        <dbReference type="PROSITE" id="PS51192"/>
    </source>
</evidence>
<sequence length="1045" mass="115487">MTPTWDDVRPTLKPFQANTVEAVFDGLFRESSSSRFLVADEVGLGKTLVAKGVVAKTIEHLHDLGDRRIDIVYICSSQSIARQNLRKFRDFADGAEESADRLTKLIAASGLRKKGVNVISLTPGTSFKFGHRSGRFSERALLYAVVRRVWPQGADVLRLAGGKRIFYYGINDDDREHARRRLVNLADEYDERLADEGVAIARQLISQRNTELVGAGERTLWQSIRALEKPFKSTASLSSNDWNLRQRVIGELRQILAEAGVKLLRPDLVIMDEFQRFGDLLDPTSTARAAELLRTFISAEHGENFAKTKVLLLSATPYRWFDNEASHHDDFISTLRFLHDDEPEPVERTTAALARLRAAMRASTIDIAECQAAVDDATNELQPVMVRTERLSSTSDRSGMLRSEECPTPIAAGDVAGYVDAQHLAEDLQAPSIVELWKTAPWIANIGDGYAMTNALEARCGDGSYRWQADTLLDIDAVGELRQLDVPSPRLRWLIDRTVGNDWHRLLWLPSARPLYATDNEFDRVARAGITKQMIFSSWRVAPKAIALGVTYAAEQSILGSAEISSRRRSESTSSNWDDSLYRSQDRSLLDLSLRDDVADSLTTFLLIAPFSGLADLVDVVALGSGSGGMRTIGEVRAEAAELITTGLSELGITPGTRASGGVEWYGYCARLLSPSDNDWWGSVRAADFAGDDDRERRGLRAHIDAFRSPSRPDGDPPADLIEMLTGLALASPAICAQRSLARVVDETSHSAPEVLTASSRVGWGFRSLFDSPDSIAIVEHRVGDYWRSVLDYSAEGNLQAVMDEYLHMLREWRFGGHIESDKCIAIADAAAEALSFRTANLDVRIPGADGAGKVTRSLRSRFAVRFGDKSGDDDGDRKDVTSAAFNSPFWPFVMATTSIGQEGLDFHLYSHALVHWNLPPDPVALEQREGRVHRYKGHAVRKNIASKFGDLDVGLGEDSWDKMFASAEESVAPTDGITPYWVFEGDACVERVVPMLPMSREHGDLERLQRSAAIYRSAFGQPRHGDLLAILDGHDTLPSIDLSP</sequence>
<dbReference type="SUPFAM" id="SSF52540">
    <property type="entry name" value="P-loop containing nucleoside triphosphate hydrolases"/>
    <property type="match status" value="2"/>
</dbReference>
<organism evidence="2 3">
    <name type="scientific">Ilumatobacter coccineus (strain NBRC 103263 / KCTC 29153 / YM16-304)</name>
    <dbReference type="NCBI Taxonomy" id="1313172"/>
    <lineage>
        <taxon>Bacteria</taxon>
        <taxon>Bacillati</taxon>
        <taxon>Actinomycetota</taxon>
        <taxon>Acidimicrobiia</taxon>
        <taxon>Acidimicrobiales</taxon>
        <taxon>Ilumatobacteraceae</taxon>
        <taxon>Ilumatobacter</taxon>
    </lineage>
</organism>